<sequence length="100" mass="11132">MVSATVCLESERLRSFFELPPCQPKIFAYNAPPLTRHNGLRNAVFSRELPGVFAGVKLLKKKLTLKEESVIYATSQQTVNPLVALLFNILSDNLCGHSQD</sequence>
<name>A0ABM6K1W0_PANSE</name>
<reference evidence="1 2" key="1">
    <citation type="submission" date="2016-10" db="EMBL/GenBank/DDBJ databases">
        <title>Complete Genome Assembly of Pantoea stewartii subsp. stewartii DC283, a Corn Pathogen.</title>
        <authorList>
            <person name="Duong D.A."/>
            <person name="Stevens A.M."/>
            <person name="Jensen R.V."/>
        </authorList>
    </citation>
    <scope>NUCLEOTIDE SEQUENCE [LARGE SCALE GENOMIC DNA]</scope>
    <source>
        <strain evidence="1 2">DC283</strain>
    </source>
</reference>
<gene>
    <name evidence="1" type="ORF">DSJ_05495</name>
</gene>
<evidence type="ECO:0000313" key="1">
    <source>
        <dbReference type="EMBL" id="ARF48845.1"/>
    </source>
</evidence>
<evidence type="ECO:0008006" key="3">
    <source>
        <dbReference type="Google" id="ProtNLM"/>
    </source>
</evidence>
<accession>A0ABM6K1W0</accession>
<organism evidence="1 2">
    <name type="scientific">Pantoea stewartii subsp. stewartii DC283</name>
    <dbReference type="NCBI Taxonomy" id="660596"/>
    <lineage>
        <taxon>Bacteria</taxon>
        <taxon>Pseudomonadati</taxon>
        <taxon>Pseudomonadota</taxon>
        <taxon>Gammaproteobacteria</taxon>
        <taxon>Enterobacterales</taxon>
        <taxon>Erwiniaceae</taxon>
        <taxon>Pantoea</taxon>
    </lineage>
</organism>
<dbReference type="EMBL" id="CP017581">
    <property type="protein sequence ID" value="ARF48845.1"/>
    <property type="molecule type" value="Genomic_DNA"/>
</dbReference>
<evidence type="ECO:0000313" key="2">
    <source>
        <dbReference type="Proteomes" id="UP000192380"/>
    </source>
</evidence>
<proteinExistence type="predicted"/>
<keyword evidence="2" id="KW-1185">Reference proteome</keyword>
<dbReference type="Proteomes" id="UP000192380">
    <property type="component" value="Chromosome"/>
</dbReference>
<protein>
    <recommendedName>
        <fullName evidence="3">Transposase</fullName>
    </recommendedName>
</protein>